<dbReference type="PANTHER" id="PTHR35707">
    <property type="entry name" value="OS06G0608100 PROTEIN"/>
    <property type="match status" value="1"/>
</dbReference>
<name>A0AB40CQF1_DIOCR</name>
<evidence type="ECO:0000313" key="5">
    <source>
        <dbReference type="RefSeq" id="XP_039141594.1"/>
    </source>
</evidence>
<feature type="region of interest" description="Disordered" evidence="2">
    <location>
        <begin position="23"/>
        <end position="53"/>
    </location>
</feature>
<reference evidence="5 6" key="1">
    <citation type="submission" date="2025-04" db="UniProtKB">
        <authorList>
            <consortium name="RefSeq"/>
        </authorList>
    </citation>
    <scope>IDENTIFICATION</scope>
</reference>
<evidence type="ECO:0000256" key="2">
    <source>
        <dbReference type="SAM" id="MobiDB-lite"/>
    </source>
</evidence>
<dbReference type="AlphaFoldDB" id="A0AB40CQF1"/>
<feature type="compositionally biased region" description="Polar residues" evidence="2">
    <location>
        <begin position="31"/>
        <end position="53"/>
    </location>
</feature>
<evidence type="ECO:0000313" key="4">
    <source>
        <dbReference type="Proteomes" id="UP001515500"/>
    </source>
</evidence>
<feature type="domain" description="Knl1 C-terminal RWD" evidence="3">
    <location>
        <begin position="911"/>
        <end position="1063"/>
    </location>
</feature>
<keyword evidence="4" id="KW-1185">Reference proteome</keyword>
<proteinExistence type="predicted"/>
<keyword evidence="1" id="KW-0175">Coiled coil</keyword>
<dbReference type="GeneID" id="120278917"/>
<evidence type="ECO:0000259" key="3">
    <source>
        <dbReference type="Pfam" id="PF18210"/>
    </source>
</evidence>
<feature type="coiled-coil region" evidence="1">
    <location>
        <begin position="901"/>
        <end position="928"/>
    </location>
</feature>
<evidence type="ECO:0000256" key="1">
    <source>
        <dbReference type="SAM" id="Coils"/>
    </source>
</evidence>
<gene>
    <name evidence="5 6" type="primary">LOC120278917</name>
</gene>
<accession>A0AB40CQF1</accession>
<dbReference type="PANTHER" id="PTHR35707:SF1">
    <property type="entry name" value="SPC7 KINETOCHORE PROTEIN DOMAIN-CONTAINING PROTEIN"/>
    <property type="match status" value="1"/>
</dbReference>
<feature type="region of interest" description="Disordered" evidence="2">
    <location>
        <begin position="260"/>
        <end position="279"/>
    </location>
</feature>
<dbReference type="RefSeq" id="XP_039141595.1">
    <property type="nucleotide sequence ID" value="XM_039285661.1"/>
</dbReference>
<sequence length="1174" mass="130905">MSDDNNHDITLDSTAFSLHFRNIAPPDDRTANSVGSVRTPTEASMPADSSNFMVPTGHKKPIPHRKLSNGNIGGSASDSNNMSLIMENPNRYDYGKISPRLEALLAEVNRNFEPDSLRTDSRVVTSDHHRVEYTDATVTRNEQILTDGITEHCDNGNNYSVSARQPEVVSLGSGVDQVGDRSYVSNMSAGQQSHSFQNQETQGAISSFFNNVAMQDVSLAGTKVIRSENHEIFSPKDTNSKINAAQEFDNVNHDSFRDKTDGAKTHSISSPLSENKVPPMKTAEGQQQILEYESGMHTPKCAIQLFQSPVHGSVSSILAKRQQLFSDPVNGSTKEQTPSSIKMELERHSERILAIKSSISKFKVLEKLKLIPHLSFSMEDNAQSQLEGYSERTHDNSCRSPLSSPVVPGKENANSASVKIKDQEFSRELSGLETEILNDNRGLRLAQSTPSFQSPKSGINIRKQATSQKLVEGPSTSNAYGSFQKHTVVELRENGVRQDSLSKAIYSTEVPDPNLSSIQKPDRAVKSSSVLKEKAFHLTHSSVNHDKLQNFATATDIVDNVLCYHNSQMEAEIPTNVCVGIHDKDSETRNYSPRLREKLFKEDSVASSQDFTSENSYDVAATKKNSVKWLGPVTAENPLNGIDSYSSPPFKCMNTAEHHPNQDIVKYGNGNPDDHHQKFLSSPEPFSSKDVDKIGKKRRINEVLLMDKSLTYEGSKTQKSPKTLPEVVSSISGLSLRNAVDDDNGHNFGVQGPLKHWADILSKVSGATKQSFSPSVYNLEAKQLDILEDVLGELHMARKYEGLSKKILSLKNQDPLADLHQERVAEARRLQEMLAYEQAKSQLNHVKLDHLHKTSRQCQSGIQECYKLKSILMKFRPYGTRSSQTREASLSTVSLDSESNNQDEQHKCTSMQQELEMLDKKVNQLMKSFAASCKIKGNVDCNGVIKVVRQHLDKREHCWAIHQNLQLWKLSKIEKKQEQCDIFLNYRNLLSERFILKTRPASNLSMYNSLNQTDIEKNFPSMNVCTAFEFVFNARNDRRLAGSKSLQQETLATSLLLGTLLDVLEEVQIALFQIANLVSSTFHSQCSGQLELQLCFLSNKSGRKLSLSLSMTDLKCAIYPSEPAQLDIKILERQTTLPISSFDKVMSVVRSLQSGRTLVLRLCESVSEVVQVSS</sequence>
<feature type="region of interest" description="Disordered" evidence="2">
    <location>
        <begin position="385"/>
        <end position="417"/>
    </location>
</feature>
<evidence type="ECO:0000313" key="6">
    <source>
        <dbReference type="RefSeq" id="XP_039141595.1"/>
    </source>
</evidence>
<dbReference type="Proteomes" id="UP001515500">
    <property type="component" value="Chromosome 16"/>
</dbReference>
<organism evidence="4 5">
    <name type="scientific">Dioscorea cayennensis subsp. rotundata</name>
    <name type="common">White Guinea yam</name>
    <name type="synonym">Dioscorea rotundata</name>
    <dbReference type="NCBI Taxonomy" id="55577"/>
    <lineage>
        <taxon>Eukaryota</taxon>
        <taxon>Viridiplantae</taxon>
        <taxon>Streptophyta</taxon>
        <taxon>Embryophyta</taxon>
        <taxon>Tracheophyta</taxon>
        <taxon>Spermatophyta</taxon>
        <taxon>Magnoliopsida</taxon>
        <taxon>Liliopsida</taxon>
        <taxon>Dioscoreales</taxon>
        <taxon>Dioscoreaceae</taxon>
        <taxon>Dioscorea</taxon>
    </lineage>
</organism>
<dbReference type="Pfam" id="PF18210">
    <property type="entry name" value="Knl1_RWD_C"/>
    <property type="match status" value="1"/>
</dbReference>
<dbReference type="InterPro" id="IPR040850">
    <property type="entry name" value="Knl1_RWD_C"/>
</dbReference>
<dbReference type="RefSeq" id="XP_039141594.1">
    <property type="nucleotide sequence ID" value="XM_039285660.1"/>
</dbReference>
<protein>
    <submittedName>
        <fullName evidence="5 6">Uncharacterized protein LOC120278917</fullName>
    </submittedName>
</protein>